<dbReference type="FunFam" id="3.30.565.10:FF:000006">
    <property type="entry name" value="Sensor histidine kinase WalK"/>
    <property type="match status" value="1"/>
</dbReference>
<evidence type="ECO:0000259" key="14">
    <source>
        <dbReference type="PROSITE" id="PS50109"/>
    </source>
</evidence>
<keyword evidence="6 13" id="KW-0812">Transmembrane</keyword>
<dbReference type="Gene3D" id="1.10.287.130">
    <property type="match status" value="1"/>
</dbReference>
<reference evidence="17" key="1">
    <citation type="submission" date="2024-01" db="EMBL/GenBank/DDBJ databases">
        <title>Bank of Algae and Cyanobacteria of the Azores (BACA) strain genomes.</title>
        <authorList>
            <person name="Luz R."/>
            <person name="Cordeiro R."/>
            <person name="Fonseca A."/>
            <person name="Goncalves V."/>
        </authorList>
    </citation>
    <scope>NUCLEOTIDE SEQUENCE</scope>
    <source>
        <strain evidence="17">BACA0141</strain>
    </source>
</reference>
<keyword evidence="18" id="KW-1185">Reference proteome</keyword>
<dbReference type="Pfam" id="PF13188">
    <property type="entry name" value="PAS_8"/>
    <property type="match status" value="1"/>
</dbReference>
<dbReference type="SMART" id="SM00387">
    <property type="entry name" value="HATPase_c"/>
    <property type="match status" value="1"/>
</dbReference>
<feature type="domain" description="HAMP" evidence="16">
    <location>
        <begin position="213"/>
        <end position="265"/>
    </location>
</feature>
<dbReference type="GO" id="GO:0005524">
    <property type="term" value="F:ATP binding"/>
    <property type="evidence" value="ECO:0007669"/>
    <property type="project" value="UniProtKB-KW"/>
</dbReference>
<feature type="transmembrane region" description="Helical" evidence="13">
    <location>
        <begin position="25"/>
        <end position="45"/>
    </location>
</feature>
<name>A0AAW9PVN4_9CYAN</name>
<evidence type="ECO:0000256" key="10">
    <source>
        <dbReference type="ARBA" id="ARBA00022989"/>
    </source>
</evidence>
<dbReference type="InterPro" id="IPR050351">
    <property type="entry name" value="BphY/WalK/GraS-like"/>
</dbReference>
<evidence type="ECO:0000256" key="8">
    <source>
        <dbReference type="ARBA" id="ARBA00022777"/>
    </source>
</evidence>
<dbReference type="Pfam" id="PF02518">
    <property type="entry name" value="HATPase_c"/>
    <property type="match status" value="1"/>
</dbReference>
<dbReference type="Proteomes" id="UP001333818">
    <property type="component" value="Unassembled WGS sequence"/>
</dbReference>
<dbReference type="InterPro" id="IPR036097">
    <property type="entry name" value="HisK_dim/P_sf"/>
</dbReference>
<dbReference type="Gene3D" id="3.30.450.20">
    <property type="entry name" value="PAS domain"/>
    <property type="match status" value="1"/>
</dbReference>
<comment type="caution">
    <text evidence="17">The sequence shown here is derived from an EMBL/GenBank/DDBJ whole genome shotgun (WGS) entry which is preliminary data.</text>
</comment>
<dbReference type="SMART" id="SM00304">
    <property type="entry name" value="HAMP"/>
    <property type="match status" value="1"/>
</dbReference>
<keyword evidence="10 13" id="KW-1133">Transmembrane helix</keyword>
<dbReference type="EMBL" id="JAZBJZ010000115">
    <property type="protein sequence ID" value="MEE3719152.1"/>
    <property type="molecule type" value="Genomic_DNA"/>
</dbReference>
<dbReference type="Gene3D" id="6.10.340.10">
    <property type="match status" value="1"/>
</dbReference>
<dbReference type="NCBIfam" id="NF045911">
    <property type="entry name" value="TCSHisKinNblS"/>
    <property type="match status" value="1"/>
</dbReference>
<evidence type="ECO:0000256" key="5">
    <source>
        <dbReference type="ARBA" id="ARBA00022679"/>
    </source>
</evidence>
<dbReference type="InterPro" id="IPR003594">
    <property type="entry name" value="HATPase_dom"/>
</dbReference>
<evidence type="ECO:0000256" key="11">
    <source>
        <dbReference type="ARBA" id="ARBA00023012"/>
    </source>
</evidence>
<dbReference type="SUPFAM" id="SSF55785">
    <property type="entry name" value="PYP-like sensor domain (PAS domain)"/>
    <property type="match status" value="1"/>
</dbReference>
<dbReference type="InterPro" id="IPR003661">
    <property type="entry name" value="HisK_dim/P_dom"/>
</dbReference>
<keyword evidence="5" id="KW-0808">Transferase</keyword>
<dbReference type="AlphaFoldDB" id="A0AAW9PVN4"/>
<evidence type="ECO:0000313" key="17">
    <source>
        <dbReference type="EMBL" id="MEE3719152.1"/>
    </source>
</evidence>
<dbReference type="PRINTS" id="PR00344">
    <property type="entry name" value="BCTRLSENSOR"/>
</dbReference>
<sequence length="690" mass="76512">MIDFLSQNYATIRRWWAEFSLQTKLMALVTLMVSLLMSAVTFWAVNDIQLDARLSDTRFGKDLGLLLAANVSHLIAENNLPEVARLSKEFYDRSSSIRYIIYADPGGEIYFGIPFAANEVQSSLSIRRRIQIPDDPKARPDRPLVRQHSSPQGEVTDVFVRLTYQDKPLGTLAIGINPNPAAVVSSGLTLDVTTAVFVSIWAMVILGAASNAVTITKPIKELVAGVKSIASGNFKQQIDLPFGGELGELIRNFNEMAKRLENYEEQNIEELTASKAKLETLVSTIADGAILLDAEMKVVLANPAAIKILGWEQLCGDAGELSGVIGTSILNVLPAHLSEEISRPLLQIATGEKAGGEIRFMASGDSSEAGAFNHSLRLWITTVVGANNTIKGIAMTVQDITREVELNAAQSRFISNVSHELRTPLFNIKSFIETLHEYGDELSSEQRSEFLDTANHETDRLTRLVNDVLDLSRLESGRQYRFDSTDLIQTIEQTLRTYQLNARTKGIELRQEIAPNLARVWGNYDLLLQVLSNLVGNALKFTNSGGQVTIRAYNWQEQNAALPHRSVNRVRVEIADTGIGIAPEDQKRIFDRFFRVENRVHTLEGTGLGLSIVRNIIEKHHSAVQIKSEVGVGTTFWFDLSIFQDKCDLEIGDHIVEVDTQTTSEILANIPVENMLIENMPIESNVESLV</sequence>
<evidence type="ECO:0000256" key="12">
    <source>
        <dbReference type="ARBA" id="ARBA00023136"/>
    </source>
</evidence>
<dbReference type="CDD" id="cd00082">
    <property type="entry name" value="HisKA"/>
    <property type="match status" value="1"/>
</dbReference>
<evidence type="ECO:0000256" key="6">
    <source>
        <dbReference type="ARBA" id="ARBA00022692"/>
    </source>
</evidence>
<dbReference type="SUPFAM" id="SSF55874">
    <property type="entry name" value="ATPase domain of HSP90 chaperone/DNA topoisomerase II/histidine kinase"/>
    <property type="match status" value="1"/>
</dbReference>
<evidence type="ECO:0000259" key="16">
    <source>
        <dbReference type="PROSITE" id="PS50885"/>
    </source>
</evidence>
<organism evidence="17 18">
    <name type="scientific">Tumidithrix elongata BACA0141</name>
    <dbReference type="NCBI Taxonomy" id="2716417"/>
    <lineage>
        <taxon>Bacteria</taxon>
        <taxon>Bacillati</taxon>
        <taxon>Cyanobacteriota</taxon>
        <taxon>Cyanophyceae</taxon>
        <taxon>Pseudanabaenales</taxon>
        <taxon>Pseudanabaenaceae</taxon>
        <taxon>Tumidithrix</taxon>
        <taxon>Tumidithrix elongata</taxon>
    </lineage>
</organism>
<evidence type="ECO:0000256" key="9">
    <source>
        <dbReference type="ARBA" id="ARBA00022840"/>
    </source>
</evidence>
<evidence type="ECO:0000256" key="1">
    <source>
        <dbReference type="ARBA" id="ARBA00000085"/>
    </source>
</evidence>
<dbReference type="InterPro" id="IPR000014">
    <property type="entry name" value="PAS"/>
</dbReference>
<evidence type="ECO:0000256" key="13">
    <source>
        <dbReference type="SAM" id="Phobius"/>
    </source>
</evidence>
<dbReference type="GO" id="GO:0000155">
    <property type="term" value="F:phosphorelay sensor kinase activity"/>
    <property type="evidence" value="ECO:0007669"/>
    <property type="project" value="InterPro"/>
</dbReference>
<dbReference type="GO" id="GO:0007234">
    <property type="term" value="P:osmosensory signaling via phosphorelay pathway"/>
    <property type="evidence" value="ECO:0007669"/>
    <property type="project" value="TreeGrafter"/>
</dbReference>
<dbReference type="FunFam" id="1.10.287.130:FF:000001">
    <property type="entry name" value="Two-component sensor histidine kinase"/>
    <property type="match status" value="1"/>
</dbReference>
<dbReference type="Pfam" id="PF00672">
    <property type="entry name" value="HAMP"/>
    <property type="match status" value="1"/>
</dbReference>
<evidence type="ECO:0000313" key="18">
    <source>
        <dbReference type="Proteomes" id="UP001333818"/>
    </source>
</evidence>
<keyword evidence="4" id="KW-0597">Phosphoprotein</keyword>
<evidence type="ECO:0000256" key="3">
    <source>
        <dbReference type="ARBA" id="ARBA00012438"/>
    </source>
</evidence>
<dbReference type="RefSeq" id="WP_330485589.1">
    <property type="nucleotide sequence ID" value="NZ_JAZBJZ010000115.1"/>
</dbReference>
<dbReference type="PROSITE" id="PS50885">
    <property type="entry name" value="HAMP"/>
    <property type="match status" value="1"/>
</dbReference>
<dbReference type="PROSITE" id="PS50112">
    <property type="entry name" value="PAS"/>
    <property type="match status" value="1"/>
</dbReference>
<dbReference type="CDD" id="cd00130">
    <property type="entry name" value="PAS"/>
    <property type="match status" value="1"/>
</dbReference>
<dbReference type="SUPFAM" id="SSF158472">
    <property type="entry name" value="HAMP domain-like"/>
    <property type="match status" value="1"/>
</dbReference>
<dbReference type="InterPro" id="IPR036890">
    <property type="entry name" value="HATPase_C_sf"/>
</dbReference>
<comment type="catalytic activity">
    <reaction evidence="1">
        <text>ATP + protein L-histidine = ADP + protein N-phospho-L-histidine.</text>
        <dbReference type="EC" id="2.7.13.3"/>
    </reaction>
</comment>
<protein>
    <recommendedName>
        <fullName evidence="3">histidine kinase</fullName>
        <ecNumber evidence="3">2.7.13.3</ecNumber>
    </recommendedName>
</protein>
<dbReference type="InterPro" id="IPR005467">
    <property type="entry name" value="His_kinase_dom"/>
</dbReference>
<keyword evidence="12 13" id="KW-0472">Membrane</keyword>
<dbReference type="EC" id="2.7.13.3" evidence="3"/>
<dbReference type="InterPro" id="IPR003660">
    <property type="entry name" value="HAMP_dom"/>
</dbReference>
<dbReference type="GO" id="GO:0016020">
    <property type="term" value="C:membrane"/>
    <property type="evidence" value="ECO:0007669"/>
    <property type="project" value="UniProtKB-SubCell"/>
</dbReference>
<keyword evidence="11" id="KW-0902">Two-component regulatory system</keyword>
<dbReference type="Gene3D" id="3.30.565.10">
    <property type="entry name" value="Histidine kinase-like ATPase, C-terminal domain"/>
    <property type="match status" value="1"/>
</dbReference>
<dbReference type="NCBIfam" id="TIGR00229">
    <property type="entry name" value="sensory_box"/>
    <property type="match status" value="1"/>
</dbReference>
<keyword evidence="8" id="KW-0418">Kinase</keyword>
<evidence type="ECO:0000256" key="2">
    <source>
        <dbReference type="ARBA" id="ARBA00004141"/>
    </source>
</evidence>
<dbReference type="SMART" id="SM00388">
    <property type="entry name" value="HisKA"/>
    <property type="match status" value="1"/>
</dbReference>
<dbReference type="CDD" id="cd06225">
    <property type="entry name" value="HAMP"/>
    <property type="match status" value="1"/>
</dbReference>
<dbReference type="InterPro" id="IPR035965">
    <property type="entry name" value="PAS-like_dom_sf"/>
</dbReference>
<dbReference type="Pfam" id="PF00512">
    <property type="entry name" value="HisKA"/>
    <property type="match status" value="1"/>
</dbReference>
<gene>
    <name evidence="17" type="ORF">V2H45_20615</name>
</gene>
<accession>A0AAW9PVN4</accession>
<dbReference type="GO" id="GO:0000156">
    <property type="term" value="F:phosphorelay response regulator activity"/>
    <property type="evidence" value="ECO:0007669"/>
    <property type="project" value="TreeGrafter"/>
</dbReference>
<feature type="domain" description="PAS" evidence="15">
    <location>
        <begin position="274"/>
        <end position="313"/>
    </location>
</feature>
<keyword evidence="7" id="KW-0547">Nucleotide-binding</keyword>
<dbReference type="PANTHER" id="PTHR42878:SF7">
    <property type="entry name" value="SENSOR HISTIDINE KINASE GLRK"/>
    <property type="match status" value="1"/>
</dbReference>
<dbReference type="PANTHER" id="PTHR42878">
    <property type="entry name" value="TWO-COMPONENT HISTIDINE KINASE"/>
    <property type="match status" value="1"/>
</dbReference>
<feature type="domain" description="Histidine kinase" evidence="14">
    <location>
        <begin position="416"/>
        <end position="644"/>
    </location>
</feature>
<evidence type="ECO:0000256" key="4">
    <source>
        <dbReference type="ARBA" id="ARBA00022553"/>
    </source>
</evidence>
<evidence type="ECO:0000256" key="7">
    <source>
        <dbReference type="ARBA" id="ARBA00022741"/>
    </source>
</evidence>
<evidence type="ECO:0000259" key="15">
    <source>
        <dbReference type="PROSITE" id="PS50112"/>
    </source>
</evidence>
<dbReference type="PROSITE" id="PS50109">
    <property type="entry name" value="HIS_KIN"/>
    <property type="match status" value="1"/>
</dbReference>
<proteinExistence type="predicted"/>
<dbReference type="GO" id="GO:0030295">
    <property type="term" value="F:protein kinase activator activity"/>
    <property type="evidence" value="ECO:0007669"/>
    <property type="project" value="TreeGrafter"/>
</dbReference>
<keyword evidence="9 17" id="KW-0067">ATP-binding</keyword>
<dbReference type="InterPro" id="IPR004358">
    <property type="entry name" value="Sig_transdc_His_kin-like_C"/>
</dbReference>
<comment type="subcellular location">
    <subcellularLocation>
        <location evidence="2">Membrane</location>
        <topology evidence="2">Multi-pass membrane protein</topology>
    </subcellularLocation>
</comment>
<dbReference type="SUPFAM" id="SSF47384">
    <property type="entry name" value="Homodimeric domain of signal transducing histidine kinase"/>
    <property type="match status" value="1"/>
</dbReference>